<dbReference type="OrthoDB" id="10347880at2759"/>
<evidence type="ECO:0000313" key="2">
    <source>
        <dbReference type="Proteomes" id="UP000054783"/>
    </source>
</evidence>
<dbReference type="AlphaFoldDB" id="A0A0V1A2H8"/>
<dbReference type="EMBL" id="JYDQ01000045">
    <property type="protein sequence ID" value="KRY18595.1"/>
    <property type="molecule type" value="Genomic_DNA"/>
</dbReference>
<proteinExistence type="predicted"/>
<sequence>MDVIEAAYDAVKAFLVRQTILNSSRNSVHSFRTSGCNSSQNECLRFVETCQQTPQLRNFQAKVSKQHSQPMGNEVFKLTHHWHLASRQSVNTKFQVMPNNKCQIEGFTRVIEQRKQISWSMKDGLLNRGNYPQKTFANFLKHCRVDCNYKWILRCEHSNMGDMVLIQADMDPLTAVKAVDTNESNVIKRRKLQDADSCSLVEQNVYSGLCFFKLVFINVKRYNRQSVNLDTLSSRVVERRLH</sequence>
<keyword evidence="2" id="KW-1185">Reference proteome</keyword>
<gene>
    <name evidence="1" type="ORF">T12_5386</name>
</gene>
<evidence type="ECO:0000313" key="1">
    <source>
        <dbReference type="EMBL" id="KRY18595.1"/>
    </source>
</evidence>
<dbReference type="Proteomes" id="UP000054783">
    <property type="component" value="Unassembled WGS sequence"/>
</dbReference>
<reference evidence="1 2" key="1">
    <citation type="submission" date="2015-01" db="EMBL/GenBank/DDBJ databases">
        <title>Evolution of Trichinella species and genotypes.</title>
        <authorList>
            <person name="Korhonen P.K."/>
            <person name="Edoardo P."/>
            <person name="Giuseppe L.R."/>
            <person name="Gasser R.B."/>
        </authorList>
    </citation>
    <scope>NUCLEOTIDE SEQUENCE [LARGE SCALE GENOMIC DNA]</scope>
    <source>
        <strain evidence="1">ISS2496</strain>
    </source>
</reference>
<protein>
    <submittedName>
        <fullName evidence="1">Uncharacterized protein</fullName>
    </submittedName>
</protein>
<accession>A0A0V1A2H8</accession>
<organism evidence="1 2">
    <name type="scientific">Trichinella patagoniensis</name>
    <dbReference type="NCBI Taxonomy" id="990121"/>
    <lineage>
        <taxon>Eukaryota</taxon>
        <taxon>Metazoa</taxon>
        <taxon>Ecdysozoa</taxon>
        <taxon>Nematoda</taxon>
        <taxon>Enoplea</taxon>
        <taxon>Dorylaimia</taxon>
        <taxon>Trichinellida</taxon>
        <taxon>Trichinellidae</taxon>
        <taxon>Trichinella</taxon>
    </lineage>
</organism>
<name>A0A0V1A2H8_9BILA</name>
<comment type="caution">
    <text evidence="1">The sequence shown here is derived from an EMBL/GenBank/DDBJ whole genome shotgun (WGS) entry which is preliminary data.</text>
</comment>